<keyword evidence="1" id="KW-0067">ATP-binding</keyword>
<organism evidence="3 4">
    <name type="scientific">Fimbriiglobus ruber</name>
    <dbReference type="NCBI Taxonomy" id="1908690"/>
    <lineage>
        <taxon>Bacteria</taxon>
        <taxon>Pseudomonadati</taxon>
        <taxon>Planctomycetota</taxon>
        <taxon>Planctomycetia</taxon>
        <taxon>Gemmatales</taxon>
        <taxon>Gemmataceae</taxon>
        <taxon>Fimbriiglobus</taxon>
    </lineage>
</organism>
<dbReference type="InterPro" id="IPR011009">
    <property type="entry name" value="Kinase-like_dom_sf"/>
</dbReference>
<proteinExistence type="predicted"/>
<dbReference type="AlphaFoldDB" id="A0A225DWA0"/>
<dbReference type="Proteomes" id="UP000214646">
    <property type="component" value="Unassembled WGS sequence"/>
</dbReference>
<evidence type="ECO:0000313" key="4">
    <source>
        <dbReference type="Proteomes" id="UP000214646"/>
    </source>
</evidence>
<dbReference type="GO" id="GO:0004672">
    <property type="term" value="F:protein kinase activity"/>
    <property type="evidence" value="ECO:0007669"/>
    <property type="project" value="InterPro"/>
</dbReference>
<comment type="caution">
    <text evidence="3">The sequence shown here is derived from an EMBL/GenBank/DDBJ whole genome shotgun (WGS) entry which is preliminary data.</text>
</comment>
<keyword evidence="4" id="KW-1185">Reference proteome</keyword>
<gene>
    <name evidence="3" type="ORF">FRUB_01654</name>
</gene>
<evidence type="ECO:0000259" key="2">
    <source>
        <dbReference type="PROSITE" id="PS50011"/>
    </source>
</evidence>
<feature type="domain" description="Protein kinase" evidence="2">
    <location>
        <begin position="122"/>
        <end position="342"/>
    </location>
</feature>
<dbReference type="Pfam" id="PF00069">
    <property type="entry name" value="Pkinase"/>
    <property type="match status" value="1"/>
</dbReference>
<name>A0A225DWA0_9BACT</name>
<dbReference type="InterPro" id="IPR017441">
    <property type="entry name" value="Protein_kinase_ATP_BS"/>
</dbReference>
<protein>
    <recommendedName>
        <fullName evidence="2">Protein kinase domain-containing protein</fullName>
    </recommendedName>
</protein>
<reference evidence="4" key="1">
    <citation type="submission" date="2017-06" db="EMBL/GenBank/DDBJ databases">
        <title>Genome analysis of Fimbriiglobus ruber SP5, the first member of the order Planctomycetales with confirmed chitinolytic capability.</title>
        <authorList>
            <person name="Ravin N.V."/>
            <person name="Rakitin A.L."/>
            <person name="Ivanova A.A."/>
            <person name="Beletsky A.V."/>
            <person name="Kulichevskaya I.S."/>
            <person name="Mardanov A.V."/>
            <person name="Dedysh S.N."/>
        </authorList>
    </citation>
    <scope>NUCLEOTIDE SEQUENCE [LARGE SCALE GENOMIC DNA]</scope>
    <source>
        <strain evidence="4">SP5</strain>
    </source>
</reference>
<dbReference type="GO" id="GO:0005524">
    <property type="term" value="F:ATP binding"/>
    <property type="evidence" value="ECO:0007669"/>
    <property type="project" value="UniProtKB-UniRule"/>
</dbReference>
<evidence type="ECO:0000313" key="3">
    <source>
        <dbReference type="EMBL" id="OWK45323.1"/>
    </source>
</evidence>
<dbReference type="SMART" id="SM00220">
    <property type="entry name" value="S_TKc"/>
    <property type="match status" value="1"/>
</dbReference>
<dbReference type="EMBL" id="NIDE01000002">
    <property type="protein sequence ID" value="OWK45323.1"/>
    <property type="molecule type" value="Genomic_DNA"/>
</dbReference>
<dbReference type="SUPFAM" id="SSF56112">
    <property type="entry name" value="Protein kinase-like (PK-like)"/>
    <property type="match status" value="1"/>
</dbReference>
<dbReference type="PROSITE" id="PS50011">
    <property type="entry name" value="PROTEIN_KINASE_DOM"/>
    <property type="match status" value="1"/>
</dbReference>
<dbReference type="Gene3D" id="1.10.510.10">
    <property type="entry name" value="Transferase(Phosphotransferase) domain 1"/>
    <property type="match status" value="1"/>
</dbReference>
<feature type="binding site" evidence="1">
    <location>
        <position position="151"/>
    </location>
    <ligand>
        <name>ATP</name>
        <dbReference type="ChEBI" id="CHEBI:30616"/>
    </ligand>
</feature>
<dbReference type="Gene3D" id="3.30.200.20">
    <property type="entry name" value="Phosphorylase Kinase, domain 1"/>
    <property type="match status" value="1"/>
</dbReference>
<sequence length="342" mass="36898">MRAAALSEPTARWFRENGRPGEGLVAALARKGILKAVAPRIVEVCCRNLLPLPPLEILATPDGQTWLVANLVSRSSVTPPTVPIAQPDAFGVALTFGDDASYAPWTDADSSSQNGLRTAGHYLLGTTLGIGVGSIVRSGVSVYGGPQYAVKIIPVNRLDRQAVVDRLLWGSEVASRLQLASILHYHETGWEAGKAYLVLPLRRNSVHDLCLRQKFSQIEATEVCYQAAQVLALVHAAGQVHGNIKPSNVLIGSESIEFADLSAPAEALDPGYVASPEARQADVQNLLSVYGSLLASSASTSMFREFLVTRFSTVGELVEALEPMREALQDRYRTNRATQRRS</sequence>
<evidence type="ECO:0000256" key="1">
    <source>
        <dbReference type="PROSITE-ProRule" id="PRU10141"/>
    </source>
</evidence>
<keyword evidence="1" id="KW-0547">Nucleotide-binding</keyword>
<dbReference type="PROSITE" id="PS00107">
    <property type="entry name" value="PROTEIN_KINASE_ATP"/>
    <property type="match status" value="1"/>
</dbReference>
<dbReference type="InterPro" id="IPR000719">
    <property type="entry name" value="Prot_kinase_dom"/>
</dbReference>
<accession>A0A225DWA0</accession>